<dbReference type="Gene3D" id="1.20.1600.10">
    <property type="entry name" value="Outer membrane efflux proteins (OEP)"/>
    <property type="match status" value="1"/>
</dbReference>
<gene>
    <name evidence="9" type="ORF">ENT73_07515</name>
</gene>
<comment type="caution">
    <text evidence="9">The sequence shown here is derived from an EMBL/GenBank/DDBJ whole genome shotgun (WGS) entry which is preliminary data.</text>
</comment>
<dbReference type="GO" id="GO:0015288">
    <property type="term" value="F:porin activity"/>
    <property type="evidence" value="ECO:0007669"/>
    <property type="project" value="TreeGrafter"/>
</dbReference>
<evidence type="ECO:0000256" key="3">
    <source>
        <dbReference type="ARBA" id="ARBA00022448"/>
    </source>
</evidence>
<evidence type="ECO:0000256" key="4">
    <source>
        <dbReference type="ARBA" id="ARBA00022452"/>
    </source>
</evidence>
<dbReference type="GO" id="GO:0009279">
    <property type="term" value="C:cell outer membrane"/>
    <property type="evidence" value="ECO:0007669"/>
    <property type="project" value="UniProtKB-SubCell"/>
</dbReference>
<accession>A0A832GS27</accession>
<keyword evidence="5" id="KW-0812">Transmembrane</keyword>
<feature type="coiled-coil region" evidence="8">
    <location>
        <begin position="321"/>
        <end position="380"/>
    </location>
</feature>
<dbReference type="GO" id="GO:0015562">
    <property type="term" value="F:efflux transmembrane transporter activity"/>
    <property type="evidence" value="ECO:0007669"/>
    <property type="project" value="InterPro"/>
</dbReference>
<dbReference type="InterPro" id="IPR003423">
    <property type="entry name" value="OMP_efflux"/>
</dbReference>
<name>A0A832GS27_9BACT</name>
<dbReference type="PANTHER" id="PTHR30026">
    <property type="entry name" value="OUTER MEMBRANE PROTEIN TOLC"/>
    <property type="match status" value="1"/>
</dbReference>
<keyword evidence="7" id="KW-0998">Cell outer membrane</keyword>
<evidence type="ECO:0000256" key="7">
    <source>
        <dbReference type="ARBA" id="ARBA00023237"/>
    </source>
</evidence>
<dbReference type="EMBL" id="DSZU01000137">
    <property type="protein sequence ID" value="HGV55904.1"/>
    <property type="molecule type" value="Genomic_DNA"/>
</dbReference>
<evidence type="ECO:0000256" key="1">
    <source>
        <dbReference type="ARBA" id="ARBA00004442"/>
    </source>
</evidence>
<protein>
    <submittedName>
        <fullName evidence="9">TolC family protein</fullName>
    </submittedName>
</protein>
<evidence type="ECO:0000256" key="8">
    <source>
        <dbReference type="SAM" id="Coils"/>
    </source>
</evidence>
<dbReference type="InterPro" id="IPR051906">
    <property type="entry name" value="TolC-like"/>
</dbReference>
<keyword evidence="3" id="KW-0813">Transport</keyword>
<comment type="similarity">
    <text evidence="2">Belongs to the outer membrane factor (OMF) (TC 1.B.17) family.</text>
</comment>
<proteinExistence type="inferred from homology"/>
<keyword evidence="6" id="KW-0472">Membrane</keyword>
<dbReference type="GO" id="GO:1990281">
    <property type="term" value="C:efflux pump complex"/>
    <property type="evidence" value="ECO:0007669"/>
    <property type="project" value="TreeGrafter"/>
</dbReference>
<keyword evidence="4" id="KW-1134">Transmembrane beta strand</keyword>
<evidence type="ECO:0000256" key="2">
    <source>
        <dbReference type="ARBA" id="ARBA00007613"/>
    </source>
</evidence>
<sequence>MNKGTKGHFNTILLSLFIVLLIPYIAYGKREITLREAVERAIKANPQVSAALKQKEEFSFQKNIIRAEFFPKLYLNYSFERRDLGKGAPTVETSLFGPTLTWNIFSGFSTYYSYREALYYISAQDEQIKSKILEIALAVTRAFLDYFKQKALLEAALTDLEDAKLLVKLAQKRYEVGLSPYADVLDAEARLKEAEYKVTNYKYSADIAKARVLLLLNEDLTALENYEFLPLKEDELKLRPFSELIEKAKKLRPELNFKEKEILAQEERIKSVKGEYYPSIDLFTSYYKTDKSLFPDRDYQFLAGFKITFPLFTGFSTPSKLQKERATLERKALEKRSLELQIQEEVFIVYNNFLTSQENLSSAQALLTKMEEDYKIMKKKYENGLASIVDVTTVLARLSQARSQVAVSKYDLIFNYFNIQKTVGEIPGL</sequence>
<dbReference type="SUPFAM" id="SSF56954">
    <property type="entry name" value="Outer membrane efflux proteins (OEP)"/>
    <property type="match status" value="1"/>
</dbReference>
<organism evidence="9">
    <name type="scientific">Caldimicrobium thiodismutans</name>
    <dbReference type="NCBI Taxonomy" id="1653476"/>
    <lineage>
        <taxon>Bacteria</taxon>
        <taxon>Pseudomonadati</taxon>
        <taxon>Thermodesulfobacteriota</taxon>
        <taxon>Thermodesulfobacteria</taxon>
        <taxon>Thermodesulfobacteriales</taxon>
        <taxon>Thermodesulfobacteriaceae</taxon>
        <taxon>Caldimicrobium</taxon>
    </lineage>
</organism>
<dbReference type="AlphaFoldDB" id="A0A832GS27"/>
<dbReference type="PANTHER" id="PTHR30026:SF20">
    <property type="entry name" value="OUTER MEMBRANE PROTEIN TOLC"/>
    <property type="match status" value="1"/>
</dbReference>
<dbReference type="Pfam" id="PF02321">
    <property type="entry name" value="OEP"/>
    <property type="match status" value="2"/>
</dbReference>
<evidence type="ECO:0000313" key="9">
    <source>
        <dbReference type="EMBL" id="HGV55904.1"/>
    </source>
</evidence>
<keyword evidence="8" id="KW-0175">Coiled coil</keyword>
<evidence type="ECO:0000256" key="6">
    <source>
        <dbReference type="ARBA" id="ARBA00023136"/>
    </source>
</evidence>
<comment type="subcellular location">
    <subcellularLocation>
        <location evidence="1">Cell outer membrane</location>
    </subcellularLocation>
</comment>
<reference evidence="9" key="1">
    <citation type="journal article" date="2020" name="mSystems">
        <title>Genome- and Community-Level Interaction Insights into Carbon Utilization and Element Cycling Functions of Hydrothermarchaeota in Hydrothermal Sediment.</title>
        <authorList>
            <person name="Zhou Z."/>
            <person name="Liu Y."/>
            <person name="Xu W."/>
            <person name="Pan J."/>
            <person name="Luo Z.H."/>
            <person name="Li M."/>
        </authorList>
    </citation>
    <scope>NUCLEOTIDE SEQUENCE [LARGE SCALE GENOMIC DNA]</scope>
    <source>
        <strain evidence="9">SpSt-605</strain>
    </source>
</reference>
<evidence type="ECO:0000256" key="5">
    <source>
        <dbReference type="ARBA" id="ARBA00022692"/>
    </source>
</evidence>